<dbReference type="SMART" id="SM00184">
    <property type="entry name" value="RING"/>
    <property type="match status" value="1"/>
</dbReference>
<keyword evidence="3" id="KW-0862">Zinc</keyword>
<comment type="caution">
    <text evidence="6">The sequence shown here is derived from an EMBL/GenBank/DDBJ whole genome shotgun (WGS) entry which is preliminary data.</text>
</comment>
<dbReference type="Gene3D" id="3.30.40.10">
    <property type="entry name" value="Zinc/RING finger domain, C3HC4 (zinc finger)"/>
    <property type="match status" value="1"/>
</dbReference>
<dbReference type="Proteomes" id="UP000681722">
    <property type="component" value="Unassembled WGS sequence"/>
</dbReference>
<dbReference type="GO" id="GO:0061630">
    <property type="term" value="F:ubiquitin protein ligase activity"/>
    <property type="evidence" value="ECO:0007669"/>
    <property type="project" value="TreeGrafter"/>
</dbReference>
<accession>A0A813XUN6</accession>
<dbReference type="PANTHER" id="PTHR25462">
    <property type="entry name" value="BONUS, ISOFORM C-RELATED"/>
    <property type="match status" value="1"/>
</dbReference>
<dbReference type="InterPro" id="IPR013083">
    <property type="entry name" value="Znf_RING/FYVE/PHD"/>
</dbReference>
<proteinExistence type="predicted"/>
<evidence type="ECO:0000256" key="2">
    <source>
        <dbReference type="ARBA" id="ARBA00022771"/>
    </source>
</evidence>
<feature type="domain" description="RING-type" evidence="5">
    <location>
        <begin position="25"/>
        <end position="72"/>
    </location>
</feature>
<protein>
    <recommendedName>
        <fullName evidence="5">RING-type domain-containing protein</fullName>
    </recommendedName>
</protein>
<evidence type="ECO:0000259" key="5">
    <source>
        <dbReference type="PROSITE" id="PS50089"/>
    </source>
</evidence>
<keyword evidence="2 4" id="KW-0863">Zinc-finger</keyword>
<evidence type="ECO:0000256" key="3">
    <source>
        <dbReference type="ARBA" id="ARBA00022833"/>
    </source>
</evidence>
<evidence type="ECO:0000313" key="7">
    <source>
        <dbReference type="EMBL" id="CAF3660501.1"/>
    </source>
</evidence>
<dbReference type="EMBL" id="CAJNOQ010001165">
    <property type="protein sequence ID" value="CAF0873310.1"/>
    <property type="molecule type" value="Genomic_DNA"/>
</dbReference>
<keyword evidence="1" id="KW-0479">Metal-binding</keyword>
<gene>
    <name evidence="6" type="ORF">GPM918_LOCUS7216</name>
    <name evidence="7" type="ORF">SRO942_LOCUS7216</name>
</gene>
<dbReference type="InterPro" id="IPR001841">
    <property type="entry name" value="Znf_RING"/>
</dbReference>
<dbReference type="Pfam" id="PF13445">
    <property type="entry name" value="zf-RING_UBOX"/>
    <property type="match status" value="1"/>
</dbReference>
<evidence type="ECO:0000256" key="1">
    <source>
        <dbReference type="ARBA" id="ARBA00022723"/>
    </source>
</evidence>
<organism evidence="6 8">
    <name type="scientific">Didymodactylos carnosus</name>
    <dbReference type="NCBI Taxonomy" id="1234261"/>
    <lineage>
        <taxon>Eukaryota</taxon>
        <taxon>Metazoa</taxon>
        <taxon>Spiralia</taxon>
        <taxon>Gnathifera</taxon>
        <taxon>Rotifera</taxon>
        <taxon>Eurotatoria</taxon>
        <taxon>Bdelloidea</taxon>
        <taxon>Philodinida</taxon>
        <taxon>Philodinidae</taxon>
        <taxon>Didymodactylos</taxon>
    </lineage>
</organism>
<evidence type="ECO:0000313" key="8">
    <source>
        <dbReference type="Proteomes" id="UP000663829"/>
    </source>
</evidence>
<evidence type="ECO:0000313" key="6">
    <source>
        <dbReference type="EMBL" id="CAF0873310.1"/>
    </source>
</evidence>
<dbReference type="Proteomes" id="UP000663829">
    <property type="component" value="Unassembled WGS sequence"/>
</dbReference>
<dbReference type="InterPro" id="IPR017907">
    <property type="entry name" value="Znf_RING_CS"/>
</dbReference>
<dbReference type="InterPro" id="IPR047153">
    <property type="entry name" value="TRIM45/56/19-like"/>
</dbReference>
<name>A0A813XUN6_9BILA</name>
<dbReference type="GO" id="GO:0008270">
    <property type="term" value="F:zinc ion binding"/>
    <property type="evidence" value="ECO:0007669"/>
    <property type="project" value="UniProtKB-KW"/>
</dbReference>
<dbReference type="SUPFAM" id="SSF57850">
    <property type="entry name" value="RING/U-box"/>
    <property type="match status" value="1"/>
</dbReference>
<dbReference type="EMBL" id="CAJOBC010001165">
    <property type="protein sequence ID" value="CAF3660501.1"/>
    <property type="molecule type" value="Genomic_DNA"/>
</dbReference>
<evidence type="ECO:0000256" key="4">
    <source>
        <dbReference type="PROSITE-ProRule" id="PRU00175"/>
    </source>
</evidence>
<dbReference type="PANTHER" id="PTHR25462:SF291">
    <property type="entry name" value="E3 UBIQUITIN-PROTEIN LIGASE TRIM45"/>
    <property type="match status" value="1"/>
</dbReference>
<keyword evidence="8" id="KW-1185">Reference proteome</keyword>
<dbReference type="OrthoDB" id="654191at2759"/>
<dbReference type="PROSITE" id="PS50089">
    <property type="entry name" value="ZF_RING_2"/>
    <property type="match status" value="1"/>
</dbReference>
<dbReference type="AlphaFoldDB" id="A0A813XUN6"/>
<sequence>MASANIAPSAPLAPSSSSIDDLLECPICLDTFRDPKVMDCQHTFCADCLVNYQRTNAHLFSSSNRIECPQCRHPSNLINNNVDSLPTNFIVRDIIERRFGASYTPPVRPPGYSEQIRDRLQQIRKDDDGINFKHLKPAGAALVGVLAGLVAVKVAKSIRSSISDKNHK</sequence>
<reference evidence="6" key="1">
    <citation type="submission" date="2021-02" db="EMBL/GenBank/DDBJ databases">
        <authorList>
            <person name="Nowell W R."/>
        </authorList>
    </citation>
    <scope>NUCLEOTIDE SEQUENCE</scope>
</reference>
<dbReference type="InterPro" id="IPR027370">
    <property type="entry name" value="Znf-RING_euk"/>
</dbReference>
<dbReference type="PROSITE" id="PS00518">
    <property type="entry name" value="ZF_RING_1"/>
    <property type="match status" value="1"/>
</dbReference>